<dbReference type="PANTHER" id="PTHR42834">
    <property type="entry name" value="ENDONUCLEASE/EXONUCLEASE/PHOSPHATASE FAMILY PROTEIN (AFU_ORTHOLOGUE AFUA_3G09210)"/>
    <property type="match status" value="1"/>
</dbReference>
<dbReference type="PROSITE" id="PS51841">
    <property type="entry name" value="LTD"/>
    <property type="match status" value="1"/>
</dbReference>
<dbReference type="Pfam" id="PF00932">
    <property type="entry name" value="LTD"/>
    <property type="match status" value="1"/>
</dbReference>
<protein>
    <submittedName>
        <fullName evidence="4">Nuclease</fullName>
    </submittedName>
</protein>
<dbReference type="Pfam" id="PF19580">
    <property type="entry name" value="Exo_endo_phos_3"/>
    <property type="match status" value="1"/>
</dbReference>
<dbReference type="InterPro" id="IPR001322">
    <property type="entry name" value="Lamin_tail_dom"/>
</dbReference>
<reference evidence="4 5" key="1">
    <citation type="submission" date="2020-03" db="EMBL/GenBank/DDBJ databases">
        <title>WGS of actinomycetes isolated from Thailand.</title>
        <authorList>
            <person name="Thawai C."/>
        </authorList>
    </citation>
    <scope>NUCLEOTIDE SEQUENCE [LARGE SCALE GENOMIC DNA]</scope>
    <source>
        <strain evidence="4 5">HSS6-12</strain>
    </source>
</reference>
<dbReference type="CDD" id="cd04486">
    <property type="entry name" value="YhcR_OBF_like"/>
    <property type="match status" value="1"/>
</dbReference>
<dbReference type="PANTHER" id="PTHR42834:SF1">
    <property type="entry name" value="ENDONUCLEASE_EXONUCLEASE_PHOSPHATASE FAMILY PROTEIN (AFU_ORTHOLOGUE AFUA_3G09210)"/>
    <property type="match status" value="1"/>
</dbReference>
<evidence type="ECO:0000256" key="1">
    <source>
        <dbReference type="SAM" id="MobiDB-lite"/>
    </source>
</evidence>
<dbReference type="InterPro" id="IPR005135">
    <property type="entry name" value="Endo/exonuclease/phosphatase"/>
</dbReference>
<dbReference type="Proteomes" id="UP000783871">
    <property type="component" value="Unassembled WGS sequence"/>
</dbReference>
<feature type="signal peptide" evidence="2">
    <location>
        <begin position="1"/>
        <end position="33"/>
    </location>
</feature>
<proteinExistence type="predicted"/>
<evidence type="ECO:0000313" key="5">
    <source>
        <dbReference type="Proteomes" id="UP000783871"/>
    </source>
</evidence>
<evidence type="ECO:0000313" key="4">
    <source>
        <dbReference type="EMBL" id="NJP35519.1"/>
    </source>
</evidence>
<dbReference type="Gene3D" id="3.60.10.10">
    <property type="entry name" value="Endonuclease/exonuclease/phosphatase"/>
    <property type="match status" value="1"/>
</dbReference>
<gene>
    <name evidence="4" type="ORF">HCJ94_27015</name>
</gene>
<dbReference type="InterPro" id="IPR036691">
    <property type="entry name" value="Endo/exonu/phosph_ase_sf"/>
</dbReference>
<sequence>MRVIRLRLRTAAGALAAIMTAGLLVLSPGTADAASPNIVISQVYGGGGNSGAQYRNDYIELYNRGTATVSLAGWSVQYASSTGSSWSKTNLSGSIDPGEYFLIQHGSGGNSGAALPTPDATGSVNLSATKGKVALKTDQTVLTCSTGCTTQSGVRDFLGYGSGTNSYEGAGPAPTLSNTTAALRAGAGATDTDDNASDFTAAAPTPRNSSYGGGDGCSGTCIRTIQAAKHISPLNGQSVSGVPGIVTAKSTTGFWFQDPNPDNDPATSEGMFVYTGGAPQVNVGHSVTVSGTVSEYRRGGSSTDNLTITEIVNPSITTISTGNPLPAPIVVGSDGRVPPSSVIDNLSTGDVETRTSFDPTTQGIDFWESLEGMRVRLDNPKVVGPRNTYGEIPIVPVGSGTMTTRGGIAIQSNDFNPERVLVDDLLVATPTANVGDTLSGAVVGLLDYSFGNYKLQVTGTPTVSSGGITPETTATPSATELAVATFNVENLAPGDPQSKFDTLASQIKNNLKSPDLIAVEEVQDNSGTTDNGVVAADQTWTKLINAITAAGGPTYQYRQIDPVDGQDGGAPGGNIRQGFLFRTDRGLSFVDRPAAGSTTANSVINNNGAPQLRYSPGRIDPANSAFNASRKPLAGEFTWNGQTFFAIANHFNSKGGDDPLFGRWQPPVRSSETQRHQQAAVVNGFVDQILAVQASAKVIVLGDINDFEFSETTNILTGNGSILTSLPATLPAAERYTYVYEGNSQVLDQILLSSSLTGLPYAYDMVHVNSEFAAQVSDHDPQVVRLPF</sequence>
<organism evidence="4 5">
    <name type="scientific">Micromonospora thermarum</name>
    <dbReference type="NCBI Taxonomy" id="2720024"/>
    <lineage>
        <taxon>Bacteria</taxon>
        <taxon>Bacillati</taxon>
        <taxon>Actinomycetota</taxon>
        <taxon>Actinomycetes</taxon>
        <taxon>Micromonosporales</taxon>
        <taxon>Micromonosporaceae</taxon>
        <taxon>Micromonospora</taxon>
    </lineage>
</organism>
<evidence type="ECO:0000259" key="3">
    <source>
        <dbReference type="PROSITE" id="PS51841"/>
    </source>
</evidence>
<keyword evidence="5" id="KW-1185">Reference proteome</keyword>
<dbReference type="InterPro" id="IPR036415">
    <property type="entry name" value="Lamin_tail_dom_sf"/>
</dbReference>
<name>A0ABX0ZEW8_9ACTN</name>
<dbReference type="SUPFAM" id="SSF74853">
    <property type="entry name" value="Lamin A/C globular tail domain"/>
    <property type="match status" value="1"/>
</dbReference>
<dbReference type="EMBL" id="JAATEO010000044">
    <property type="protein sequence ID" value="NJP35519.1"/>
    <property type="molecule type" value="Genomic_DNA"/>
</dbReference>
<feature type="chain" id="PRO_5046521684" evidence="2">
    <location>
        <begin position="34"/>
        <end position="788"/>
    </location>
</feature>
<accession>A0ABX0ZEW8</accession>
<feature type="region of interest" description="Disordered" evidence="1">
    <location>
        <begin position="187"/>
        <end position="213"/>
    </location>
</feature>
<comment type="caution">
    <text evidence="4">The sequence shown here is derived from an EMBL/GenBank/DDBJ whole genome shotgun (WGS) entry which is preliminary data.</text>
</comment>
<feature type="domain" description="LTD" evidence="3">
    <location>
        <begin position="27"/>
        <end position="162"/>
    </location>
</feature>
<keyword evidence="2" id="KW-0732">Signal</keyword>
<dbReference type="SUPFAM" id="SSF56219">
    <property type="entry name" value="DNase I-like"/>
    <property type="match status" value="1"/>
</dbReference>
<evidence type="ECO:0000256" key="2">
    <source>
        <dbReference type="SAM" id="SignalP"/>
    </source>
</evidence>